<dbReference type="Proteomes" id="UP000196485">
    <property type="component" value="Unassembled WGS sequence"/>
</dbReference>
<comment type="catalytic activity">
    <reaction evidence="1">
        <text>ATP + protein L-histidine = ADP + protein N-phospho-L-histidine.</text>
        <dbReference type="EC" id="2.7.13.3"/>
    </reaction>
</comment>
<evidence type="ECO:0000256" key="6">
    <source>
        <dbReference type="ARBA" id="ARBA00022679"/>
    </source>
</evidence>
<dbReference type="PANTHER" id="PTHR45528:SF1">
    <property type="entry name" value="SENSOR HISTIDINE KINASE CPXA"/>
    <property type="match status" value="1"/>
</dbReference>
<reference evidence="17" key="1">
    <citation type="submission" date="2017-06" db="EMBL/GenBank/DDBJ databases">
        <authorList>
            <person name="Rodrigo-Torres L."/>
            <person name="Arahal R. D."/>
            <person name="Lucena T."/>
        </authorList>
    </citation>
    <scope>NUCLEOTIDE SEQUENCE [LARGE SCALE GENOMIC DNA]</scope>
    <source>
        <strain evidence="17">type strain: CECT 9192</strain>
    </source>
</reference>
<dbReference type="InterPro" id="IPR036097">
    <property type="entry name" value="HisK_dim/P_sf"/>
</dbReference>
<evidence type="ECO:0000256" key="13">
    <source>
        <dbReference type="ARBA" id="ARBA00023136"/>
    </source>
</evidence>
<dbReference type="RefSeq" id="WP_087819483.1">
    <property type="nucleotide sequence ID" value="NZ_FYAH01000001.1"/>
</dbReference>
<keyword evidence="12" id="KW-0902">Two-component regulatory system</keyword>
<dbReference type="AlphaFoldDB" id="A0A1Y6KSI9"/>
<gene>
    <name evidence="16" type="primary">arlS</name>
    <name evidence="16" type="ORF">PAQU9191_00371</name>
</gene>
<feature type="domain" description="Signal transduction histidine kinase dimerisation/phosphoacceptor" evidence="15">
    <location>
        <begin position="220"/>
        <end position="286"/>
    </location>
</feature>
<dbReference type="InterPro" id="IPR003661">
    <property type="entry name" value="HisK_dim/P_dom"/>
</dbReference>
<comment type="subcellular location">
    <subcellularLocation>
        <location evidence="2">Cell membrane</location>
        <topology evidence="2">Multi-pass membrane protein</topology>
    </subcellularLocation>
</comment>
<dbReference type="SUPFAM" id="SSF47384">
    <property type="entry name" value="Homodimeric domain of signal transducing histidine kinase"/>
    <property type="match status" value="1"/>
</dbReference>
<keyword evidence="8" id="KW-0547">Nucleotide-binding</keyword>
<evidence type="ECO:0000313" key="17">
    <source>
        <dbReference type="Proteomes" id="UP000196485"/>
    </source>
</evidence>
<keyword evidence="10" id="KW-0067">ATP-binding</keyword>
<evidence type="ECO:0000256" key="14">
    <source>
        <dbReference type="SAM" id="Phobius"/>
    </source>
</evidence>
<dbReference type="Gene3D" id="1.10.287.130">
    <property type="match status" value="1"/>
</dbReference>
<evidence type="ECO:0000256" key="12">
    <source>
        <dbReference type="ARBA" id="ARBA00023012"/>
    </source>
</evidence>
<evidence type="ECO:0000256" key="2">
    <source>
        <dbReference type="ARBA" id="ARBA00004651"/>
    </source>
</evidence>
<keyword evidence="13 14" id="KW-0472">Membrane</keyword>
<dbReference type="PANTHER" id="PTHR45528">
    <property type="entry name" value="SENSOR HISTIDINE KINASE CPXA"/>
    <property type="match status" value="1"/>
</dbReference>
<keyword evidence="11 14" id="KW-1133">Transmembrane helix</keyword>
<dbReference type="SMART" id="SM00388">
    <property type="entry name" value="HisKA"/>
    <property type="match status" value="1"/>
</dbReference>
<proteinExistence type="predicted"/>
<evidence type="ECO:0000256" key="4">
    <source>
        <dbReference type="ARBA" id="ARBA00022475"/>
    </source>
</evidence>
<evidence type="ECO:0000256" key="3">
    <source>
        <dbReference type="ARBA" id="ARBA00012438"/>
    </source>
</evidence>
<name>A0A1Y6KSI9_9GAMM</name>
<feature type="transmembrane region" description="Helical" evidence="14">
    <location>
        <begin position="144"/>
        <end position="167"/>
    </location>
</feature>
<feature type="transmembrane region" description="Helical" evidence="14">
    <location>
        <begin position="21"/>
        <end position="41"/>
    </location>
</feature>
<keyword evidence="4" id="KW-1003">Cell membrane</keyword>
<dbReference type="Gene3D" id="3.30.565.10">
    <property type="entry name" value="Histidine kinase-like ATPase, C-terminal domain"/>
    <property type="match status" value="1"/>
</dbReference>
<keyword evidence="6 16" id="KW-0808">Transferase</keyword>
<evidence type="ECO:0000256" key="5">
    <source>
        <dbReference type="ARBA" id="ARBA00022553"/>
    </source>
</evidence>
<dbReference type="InterPro" id="IPR036890">
    <property type="entry name" value="HATPase_C_sf"/>
</dbReference>
<evidence type="ECO:0000256" key="10">
    <source>
        <dbReference type="ARBA" id="ARBA00022840"/>
    </source>
</evidence>
<keyword evidence="5" id="KW-0597">Phosphoprotein</keyword>
<dbReference type="Pfam" id="PF00512">
    <property type="entry name" value="HisKA"/>
    <property type="match status" value="1"/>
</dbReference>
<keyword evidence="7 14" id="KW-0812">Transmembrane</keyword>
<dbReference type="EMBL" id="FYAH01000001">
    <property type="protein sequence ID" value="SMY15153.1"/>
    <property type="molecule type" value="Genomic_DNA"/>
</dbReference>
<accession>A0A1Y6KSI9</accession>
<evidence type="ECO:0000256" key="8">
    <source>
        <dbReference type="ARBA" id="ARBA00022741"/>
    </source>
</evidence>
<dbReference type="InterPro" id="IPR050398">
    <property type="entry name" value="HssS/ArlS-like"/>
</dbReference>
<dbReference type="SUPFAM" id="SSF55874">
    <property type="entry name" value="ATPase domain of HSP90 chaperone/DNA topoisomerase II/histidine kinase"/>
    <property type="match status" value="1"/>
</dbReference>
<protein>
    <recommendedName>
        <fullName evidence="3">histidine kinase</fullName>
        <ecNumber evidence="3">2.7.13.3</ecNumber>
    </recommendedName>
</protein>
<dbReference type="CDD" id="cd00082">
    <property type="entry name" value="HisKA"/>
    <property type="match status" value="1"/>
</dbReference>
<organism evidence="16 17">
    <name type="scientific">Photobacterium aquimaris</name>
    <dbReference type="NCBI Taxonomy" id="512643"/>
    <lineage>
        <taxon>Bacteria</taxon>
        <taxon>Pseudomonadati</taxon>
        <taxon>Pseudomonadota</taxon>
        <taxon>Gammaproteobacteria</taxon>
        <taxon>Vibrionales</taxon>
        <taxon>Vibrionaceae</taxon>
        <taxon>Photobacterium</taxon>
    </lineage>
</organism>
<evidence type="ECO:0000256" key="1">
    <source>
        <dbReference type="ARBA" id="ARBA00000085"/>
    </source>
</evidence>
<evidence type="ECO:0000313" key="16">
    <source>
        <dbReference type="EMBL" id="SMY15153.1"/>
    </source>
</evidence>
<dbReference type="EC" id="2.7.13.3" evidence="3"/>
<dbReference type="GO" id="GO:0005886">
    <property type="term" value="C:plasma membrane"/>
    <property type="evidence" value="ECO:0007669"/>
    <property type="project" value="UniProtKB-SubCell"/>
</dbReference>
<keyword evidence="17" id="KW-1185">Reference proteome</keyword>
<evidence type="ECO:0000259" key="15">
    <source>
        <dbReference type="SMART" id="SM00388"/>
    </source>
</evidence>
<evidence type="ECO:0000256" key="11">
    <source>
        <dbReference type="ARBA" id="ARBA00022989"/>
    </source>
</evidence>
<keyword evidence="9 16" id="KW-0418">Kinase</keyword>
<dbReference type="GO" id="GO:0000155">
    <property type="term" value="F:phosphorelay sensor kinase activity"/>
    <property type="evidence" value="ECO:0007669"/>
    <property type="project" value="InterPro"/>
</dbReference>
<dbReference type="GO" id="GO:0005524">
    <property type="term" value="F:ATP binding"/>
    <property type="evidence" value="ECO:0007669"/>
    <property type="project" value="UniProtKB-KW"/>
</dbReference>
<evidence type="ECO:0000256" key="7">
    <source>
        <dbReference type="ARBA" id="ARBA00022692"/>
    </source>
</evidence>
<evidence type="ECO:0000256" key="9">
    <source>
        <dbReference type="ARBA" id="ARBA00022777"/>
    </source>
</evidence>
<sequence length="416" mass="48318">MDKVTASKQHNFPSIYRKVGLSFGLMTFGMFVLFWVVIYIAENQLEVISLHHWLDKESSQYVIDYKEMGDNAPLPNNSEFKSYWSEKSLPNWLKKYNQPGFFEHLRGTEDKHFLVFDHPSGRGLMYVIYQDDADDYLDDYEDSLHYFTFIFGLLLSLIMGGYSFYFVRSLSQPLAKIDQKIRQMPPDQASFEVETQYSETREIEQALLDSKNNIARFFQREKEFSRFASHELRTPIMIIQGSADLLNKVPNQPNVAKKAINRLQQASDDMRILTETFLLLGKESIENHHFSQCNLADQLHQQLVVMEPLFAKQDASYYLEINHAATINAPLSFITIIINNLIKNAFSYSIGDIEIKLTHNHLTIINRHDGNEIYNQGYGCGLVIVQRICERMQWPFTISDNEVTFTAEVTFSYPQS</sequence>